<dbReference type="OrthoDB" id="210273at2"/>
<dbReference type="STRING" id="351627.Csac_0644"/>
<evidence type="ECO:0000313" key="2">
    <source>
        <dbReference type="Proteomes" id="UP000000256"/>
    </source>
</evidence>
<dbReference type="PANTHER" id="PTHR37841">
    <property type="entry name" value="GLR2918 PROTEIN"/>
    <property type="match status" value="1"/>
</dbReference>
<dbReference type="RefSeq" id="WP_011916214.1">
    <property type="nucleotide sequence ID" value="NC_009437.1"/>
</dbReference>
<reference evidence="1 2" key="1">
    <citation type="journal article" date="2008" name="Appl. Environ. Microbiol.">
        <title>Hydrogenomics of the extremely thermophilic bacterium Caldicellulosiruptor saccharolyticus.</title>
        <authorList>
            <person name="van de Werken H.J."/>
            <person name="Verhaart M.R."/>
            <person name="VanFossen A.L."/>
            <person name="Willquist K."/>
            <person name="Lewis D.L."/>
            <person name="Nichols J.D."/>
            <person name="Goorissen H.P."/>
            <person name="Mongodin E.F."/>
            <person name="Nelson K.E."/>
            <person name="van Niel E.W."/>
            <person name="Stams A.J."/>
            <person name="Ward D.E."/>
            <person name="de Vos W.M."/>
            <person name="van der Oost J."/>
            <person name="Kelly R.M."/>
            <person name="Kengen S.W."/>
        </authorList>
    </citation>
    <scope>NUCLEOTIDE SEQUENCE [LARGE SCALE GENOMIC DNA]</scope>
    <source>
        <strain evidence="2">ATCC 43494 / DSM 8903 / Tp8T 6331</strain>
    </source>
</reference>
<gene>
    <name evidence="1" type="ordered locus">Csac_0644</name>
</gene>
<protein>
    <submittedName>
        <fullName evidence="1">KWG Leptospira repeat protein</fullName>
    </submittedName>
</protein>
<dbReference type="AlphaFoldDB" id="A4XH82"/>
<dbReference type="PANTHER" id="PTHR37841:SF1">
    <property type="entry name" value="DUF3298 DOMAIN-CONTAINING PROTEIN"/>
    <property type="match status" value="1"/>
</dbReference>
<keyword evidence="2" id="KW-1185">Reference proteome</keyword>
<dbReference type="Proteomes" id="UP000000256">
    <property type="component" value="Chromosome"/>
</dbReference>
<dbReference type="InterPro" id="IPR032774">
    <property type="entry name" value="WG_beta_rep"/>
</dbReference>
<dbReference type="Pfam" id="PF14903">
    <property type="entry name" value="WG_beta_rep"/>
    <property type="match status" value="3"/>
</dbReference>
<name>A4XH82_CALS8</name>
<sequence>MRKFLKILDFFLVVNFFIAISHPTTTFSQTNIDFIKFPKNQLIYIKPEFENIVPVSSADLAYPREFDKKDERAFLIMKNNKWGIFSKNQRLILKPQFDKIEALTDTLYAYLVENKWGVVNIASGKFSQPVFEGVYSFFYSENYFKVKQNGKFGLLRQDCKLELQPVYDQIYEVGSTNVYLVAKENKSYLVSVEQNKAIEASYDKIEQPIGFEDKSYGCTVVGALNYLKLKKDNKYGVLSTDFSIFIEPKYEDIKIEENKIVEIKQNGKWGIADQNDNVLVVPKFDDIFSIDGKTFIVSLARKYGIIDLTGKFTAQPVYDELAPFNSSGVLVAKKDGKYFLINKDGIPICNFLFDKIERDYYSSDDYYYRIYSGKKVGFISKDTKVILPQSMTISVQTFQVITGKMLS</sequence>
<accession>A4XH82</accession>
<dbReference type="eggNOG" id="COG5263">
    <property type="taxonomic scope" value="Bacteria"/>
</dbReference>
<proteinExistence type="predicted"/>
<dbReference type="KEGG" id="csc:Csac_0644"/>
<dbReference type="HOGENOM" id="CLU_030408_3_2_9"/>
<dbReference type="EMBL" id="CP000679">
    <property type="protein sequence ID" value="ABP66267.1"/>
    <property type="molecule type" value="Genomic_DNA"/>
</dbReference>
<organism evidence="1 2">
    <name type="scientific">Caldicellulosiruptor saccharolyticus (strain ATCC 43494 / DSM 8903 / Tp8T 6331)</name>
    <dbReference type="NCBI Taxonomy" id="351627"/>
    <lineage>
        <taxon>Bacteria</taxon>
        <taxon>Bacillati</taxon>
        <taxon>Bacillota</taxon>
        <taxon>Bacillota incertae sedis</taxon>
        <taxon>Caldicellulosiruptorales</taxon>
        <taxon>Caldicellulosiruptoraceae</taxon>
        <taxon>Caldicellulosiruptor</taxon>
    </lineage>
</organism>
<evidence type="ECO:0000313" key="1">
    <source>
        <dbReference type="EMBL" id="ABP66267.1"/>
    </source>
</evidence>